<dbReference type="InterPro" id="IPR012094">
    <property type="entry name" value="tRNA_Ile_lys_synt"/>
</dbReference>
<dbReference type="AlphaFoldDB" id="A0A6M0REA1"/>
<keyword evidence="3 8" id="KW-0436">Ligase</keyword>
<dbReference type="GO" id="GO:0006400">
    <property type="term" value="P:tRNA modification"/>
    <property type="evidence" value="ECO:0007669"/>
    <property type="project" value="UniProtKB-UniRule"/>
</dbReference>
<dbReference type="Pfam" id="PF11734">
    <property type="entry name" value="TilS_C"/>
    <property type="match status" value="1"/>
</dbReference>
<keyword evidence="4 8" id="KW-0819">tRNA processing</keyword>
<dbReference type="InterPro" id="IPR012796">
    <property type="entry name" value="Lysidine-tRNA-synth_C"/>
</dbReference>
<dbReference type="InterPro" id="IPR020825">
    <property type="entry name" value="Phe-tRNA_synthase-like_B3/B4"/>
</dbReference>
<comment type="subcellular location">
    <subcellularLocation>
        <location evidence="1 8">Cytoplasm</location>
    </subcellularLocation>
</comment>
<proteinExistence type="inferred from homology"/>
<dbReference type="PANTHER" id="PTHR43033:SF1">
    <property type="entry name" value="TRNA(ILE)-LYSIDINE SYNTHASE-RELATED"/>
    <property type="match status" value="1"/>
</dbReference>
<comment type="function">
    <text evidence="8">Ligates lysine onto the cytidine present at position 34 of the AUA codon-specific tRNA(Ile) that contains the anticodon CAU, in an ATP-dependent manner. Cytidine is converted to lysidine, thus changing the amino acid specificity of the tRNA from methionine to isoleucine.</text>
</comment>
<evidence type="ECO:0000256" key="1">
    <source>
        <dbReference type="ARBA" id="ARBA00004496"/>
    </source>
</evidence>
<dbReference type="Proteomes" id="UP000473885">
    <property type="component" value="Unassembled WGS sequence"/>
</dbReference>
<dbReference type="SMART" id="SM00977">
    <property type="entry name" value="TilS_C"/>
    <property type="match status" value="1"/>
</dbReference>
<keyword evidence="5 8" id="KW-0547">Nucleotide-binding</keyword>
<evidence type="ECO:0000256" key="4">
    <source>
        <dbReference type="ARBA" id="ARBA00022694"/>
    </source>
</evidence>
<dbReference type="SUPFAM" id="SSF82829">
    <property type="entry name" value="MesJ substrate recognition domain-like"/>
    <property type="match status" value="1"/>
</dbReference>
<keyword evidence="11" id="KW-1185">Reference proteome</keyword>
<protein>
    <recommendedName>
        <fullName evidence="8">tRNA(Ile)-lysidine synthase</fullName>
        <ecNumber evidence="8">6.3.4.19</ecNumber>
    </recommendedName>
    <alternativeName>
        <fullName evidence="8">tRNA(Ile)-2-lysyl-cytidine synthase</fullName>
    </alternativeName>
    <alternativeName>
        <fullName evidence="8">tRNA(Ile)-lysidine synthetase</fullName>
    </alternativeName>
</protein>
<dbReference type="GO" id="GO:0032267">
    <property type="term" value="F:tRNA(Ile)-lysidine synthase activity"/>
    <property type="evidence" value="ECO:0007669"/>
    <property type="project" value="UniProtKB-EC"/>
</dbReference>
<dbReference type="InterPro" id="IPR012795">
    <property type="entry name" value="tRNA_Ile_lys_synt_N"/>
</dbReference>
<dbReference type="Gene3D" id="3.40.50.620">
    <property type="entry name" value="HUPs"/>
    <property type="match status" value="1"/>
</dbReference>
<comment type="catalytic activity">
    <reaction evidence="7 8">
        <text>cytidine(34) in tRNA(Ile2) + L-lysine + ATP = lysidine(34) in tRNA(Ile2) + AMP + diphosphate + H(+)</text>
        <dbReference type="Rhea" id="RHEA:43744"/>
        <dbReference type="Rhea" id="RHEA-COMP:10625"/>
        <dbReference type="Rhea" id="RHEA-COMP:10670"/>
        <dbReference type="ChEBI" id="CHEBI:15378"/>
        <dbReference type="ChEBI" id="CHEBI:30616"/>
        <dbReference type="ChEBI" id="CHEBI:32551"/>
        <dbReference type="ChEBI" id="CHEBI:33019"/>
        <dbReference type="ChEBI" id="CHEBI:82748"/>
        <dbReference type="ChEBI" id="CHEBI:83665"/>
        <dbReference type="ChEBI" id="CHEBI:456215"/>
        <dbReference type="EC" id="6.3.4.19"/>
    </reaction>
</comment>
<keyword evidence="6 8" id="KW-0067">ATP-binding</keyword>
<evidence type="ECO:0000313" key="11">
    <source>
        <dbReference type="Proteomes" id="UP000473885"/>
    </source>
</evidence>
<evidence type="ECO:0000259" key="9">
    <source>
        <dbReference type="SMART" id="SM00977"/>
    </source>
</evidence>
<name>A0A6M0REA1_9CLOT</name>
<evidence type="ECO:0000256" key="7">
    <source>
        <dbReference type="ARBA" id="ARBA00048539"/>
    </source>
</evidence>
<reference evidence="10 11" key="1">
    <citation type="submission" date="2019-04" db="EMBL/GenBank/DDBJ databases">
        <title>Genome sequencing of Clostridium botulinum Groups I-IV and Clostridium butyricum.</title>
        <authorList>
            <person name="Brunt J."/>
            <person name="Van Vliet A.H.M."/>
            <person name="Stringer S.C."/>
            <person name="Carter A.T."/>
            <person name="Peck M.W."/>
        </authorList>
    </citation>
    <scope>NUCLEOTIDE SEQUENCE [LARGE SCALE GENOMIC DNA]</scope>
    <source>
        <strain evidence="10 11">IFR 18/094</strain>
    </source>
</reference>
<evidence type="ECO:0000313" key="10">
    <source>
        <dbReference type="EMBL" id="NEZ47999.1"/>
    </source>
</evidence>
<comment type="caution">
    <text evidence="10">The sequence shown here is derived from an EMBL/GenBank/DDBJ whole genome shotgun (WGS) entry which is preliminary data.</text>
</comment>
<comment type="similarity">
    <text evidence="8">Belongs to the tRNA(Ile)-lysidine synthase family.</text>
</comment>
<dbReference type="PANTHER" id="PTHR43033">
    <property type="entry name" value="TRNA(ILE)-LYSIDINE SYNTHASE-RELATED"/>
    <property type="match status" value="1"/>
</dbReference>
<evidence type="ECO:0000256" key="6">
    <source>
        <dbReference type="ARBA" id="ARBA00022840"/>
    </source>
</evidence>
<feature type="domain" description="Lysidine-tRNA(Ile) synthetase C-terminal" evidence="9">
    <location>
        <begin position="383"/>
        <end position="455"/>
    </location>
</feature>
<evidence type="ECO:0000256" key="3">
    <source>
        <dbReference type="ARBA" id="ARBA00022598"/>
    </source>
</evidence>
<dbReference type="GO" id="GO:0005737">
    <property type="term" value="C:cytoplasm"/>
    <property type="evidence" value="ECO:0007669"/>
    <property type="project" value="UniProtKB-SubCell"/>
</dbReference>
<evidence type="ECO:0000256" key="8">
    <source>
        <dbReference type="HAMAP-Rule" id="MF_01161"/>
    </source>
</evidence>
<dbReference type="NCBIfam" id="TIGR02433">
    <property type="entry name" value="lysidine_TilS_C"/>
    <property type="match status" value="1"/>
</dbReference>
<dbReference type="EC" id="6.3.4.19" evidence="8"/>
<dbReference type="RefSeq" id="WP_163250000.1">
    <property type="nucleotide sequence ID" value="NZ_SXDP01000019.1"/>
</dbReference>
<dbReference type="InterPro" id="IPR014729">
    <property type="entry name" value="Rossmann-like_a/b/a_fold"/>
</dbReference>
<accession>A0A6M0REA1</accession>
<dbReference type="EMBL" id="SXDP01000019">
    <property type="protein sequence ID" value="NEZ47999.1"/>
    <property type="molecule type" value="Genomic_DNA"/>
</dbReference>
<dbReference type="SUPFAM" id="SSF52402">
    <property type="entry name" value="Adenine nucleotide alpha hydrolases-like"/>
    <property type="match status" value="1"/>
</dbReference>
<dbReference type="NCBIfam" id="TIGR02432">
    <property type="entry name" value="lysidine_TilS_N"/>
    <property type="match status" value="1"/>
</dbReference>
<dbReference type="GO" id="GO:0005524">
    <property type="term" value="F:ATP binding"/>
    <property type="evidence" value="ECO:0007669"/>
    <property type="project" value="UniProtKB-UniRule"/>
</dbReference>
<evidence type="ECO:0000256" key="2">
    <source>
        <dbReference type="ARBA" id="ARBA00022490"/>
    </source>
</evidence>
<organism evidence="10 11">
    <name type="scientific">Clostridium niameyense</name>
    <dbReference type="NCBI Taxonomy" id="1622073"/>
    <lineage>
        <taxon>Bacteria</taxon>
        <taxon>Bacillati</taxon>
        <taxon>Bacillota</taxon>
        <taxon>Clostridia</taxon>
        <taxon>Eubacteriales</taxon>
        <taxon>Clostridiaceae</taxon>
        <taxon>Clostridium</taxon>
    </lineage>
</organism>
<dbReference type="Gene3D" id="3.50.40.10">
    <property type="entry name" value="Phenylalanyl-trna Synthetase, Chain B, domain 3"/>
    <property type="match status" value="1"/>
</dbReference>
<keyword evidence="2 8" id="KW-0963">Cytoplasm</keyword>
<gene>
    <name evidence="8 10" type="primary">tilS</name>
    <name evidence="10" type="ORF">FDF74_12520</name>
</gene>
<sequence length="467" mass="54285">MKDIVIDTIKQYKMIEENDKIVVAVSGGPDSICLLDILNSLKNELSIKELYVAHLNHCIRGVDADNDEKYVENYCKAHKLSFFGRKVDVIKLAKDQGISTESAGRKARYDFFYELKKNLNAEKIAIAHNANDQAETMLMRIMRGTGLEGLVGIKPVRDNIYIRPLIKVMREDIENYCLNNNLNPRIDKTNLENIYTRNKIRLELIPFIKNNFNEDIINTLVRLSNILSKDNNYLEKVTLQEYERYCSNKGKKVIISKEAFYKEDAIITRVIRKALSNICGNLNNFQNKHIYEVINLQNNSTGKKILLPNNIKVENIYGNIYIGKYNKSTILKNEKKHLLSLGNNSINNLEIQINILKEKPTYINKSNKYIQFFDWDKICNKKLYIRNRQSGDRFTPLGMNGSKKIKDIFMDLKVPREERDAIHLICFGEEIAWIVGYRISNKFKIDKNTKNILQIIIKDGDRNEEDK</sequence>
<dbReference type="SUPFAM" id="SSF56037">
    <property type="entry name" value="PheT/TilS domain"/>
    <property type="match status" value="1"/>
</dbReference>
<evidence type="ECO:0000256" key="5">
    <source>
        <dbReference type="ARBA" id="ARBA00022741"/>
    </source>
</evidence>
<dbReference type="Gene3D" id="1.20.59.20">
    <property type="match status" value="1"/>
</dbReference>
<dbReference type="InterPro" id="IPR011063">
    <property type="entry name" value="TilS/TtcA_N"/>
</dbReference>
<dbReference type="CDD" id="cd01992">
    <property type="entry name" value="TilS_N"/>
    <property type="match status" value="1"/>
</dbReference>
<comment type="domain">
    <text evidence="8">The N-terminal region contains the highly conserved SGGXDS motif, predicted to be a P-loop motif involved in ATP binding.</text>
</comment>
<dbReference type="HAMAP" id="MF_01161">
    <property type="entry name" value="tRNA_Ile_lys_synt"/>
    <property type="match status" value="1"/>
</dbReference>
<dbReference type="Pfam" id="PF01171">
    <property type="entry name" value="ATP_bind_3"/>
    <property type="match status" value="1"/>
</dbReference>
<feature type="binding site" evidence="8">
    <location>
        <begin position="26"/>
        <end position="31"/>
    </location>
    <ligand>
        <name>ATP</name>
        <dbReference type="ChEBI" id="CHEBI:30616"/>
    </ligand>
</feature>